<gene>
    <name evidence="2" type="ORF">IV203_006357</name>
    <name evidence="3" type="ORF">IV203_037323</name>
</gene>
<organism evidence="2 4">
    <name type="scientific">Nitzschia inconspicua</name>
    <dbReference type="NCBI Taxonomy" id="303405"/>
    <lineage>
        <taxon>Eukaryota</taxon>
        <taxon>Sar</taxon>
        <taxon>Stramenopiles</taxon>
        <taxon>Ochrophyta</taxon>
        <taxon>Bacillariophyta</taxon>
        <taxon>Bacillariophyceae</taxon>
        <taxon>Bacillariophycidae</taxon>
        <taxon>Bacillariales</taxon>
        <taxon>Bacillariaceae</taxon>
        <taxon>Nitzschia</taxon>
    </lineage>
</organism>
<comment type="caution">
    <text evidence="2">The sequence shown here is derived from an EMBL/GenBank/DDBJ whole genome shotgun (WGS) entry which is preliminary data.</text>
</comment>
<reference evidence="2" key="1">
    <citation type="journal article" date="2021" name="Sci. Rep.">
        <title>Diploid genomic architecture of Nitzschia inconspicua, an elite biomass production diatom.</title>
        <authorList>
            <person name="Oliver A."/>
            <person name="Podell S."/>
            <person name="Pinowska A."/>
            <person name="Traller J.C."/>
            <person name="Smith S.R."/>
            <person name="McClure R."/>
            <person name="Beliaev A."/>
            <person name="Bohutskyi P."/>
            <person name="Hill E.A."/>
            <person name="Rabines A."/>
            <person name="Zheng H."/>
            <person name="Allen L.Z."/>
            <person name="Kuo A."/>
            <person name="Grigoriev I.V."/>
            <person name="Allen A.E."/>
            <person name="Hazlebeck D."/>
            <person name="Allen E.E."/>
        </authorList>
    </citation>
    <scope>NUCLEOTIDE SEQUENCE</scope>
    <source>
        <strain evidence="2">Hildebrandi</strain>
    </source>
</reference>
<name>A0A9K3K820_9STRA</name>
<sequence>MEAVFQNLSPQRVLKTPSKLQQRLADQRVDGGVWKSTNFHRSKRNERKNRLNGHFITSRSIQAGSDAASTSGEHGYDLNVVNSGDGGCMISMDTT</sequence>
<accession>A0A9K3K820</accession>
<evidence type="ECO:0000313" key="2">
    <source>
        <dbReference type="EMBL" id="KAG7338721.1"/>
    </source>
</evidence>
<proteinExistence type="predicted"/>
<feature type="compositionally biased region" description="Polar residues" evidence="1">
    <location>
        <begin position="1"/>
        <end position="10"/>
    </location>
</feature>
<protein>
    <submittedName>
        <fullName evidence="2">Uncharacterized protein</fullName>
    </submittedName>
</protein>
<evidence type="ECO:0000313" key="4">
    <source>
        <dbReference type="Proteomes" id="UP000693970"/>
    </source>
</evidence>
<keyword evidence="4" id="KW-1185">Reference proteome</keyword>
<dbReference type="EMBL" id="JAGRRH010000051">
    <property type="protein sequence ID" value="KAG7338721.1"/>
    <property type="molecule type" value="Genomic_DNA"/>
</dbReference>
<evidence type="ECO:0000256" key="1">
    <source>
        <dbReference type="SAM" id="MobiDB-lite"/>
    </source>
</evidence>
<dbReference type="Proteomes" id="UP000693970">
    <property type="component" value="Unassembled WGS sequence"/>
</dbReference>
<feature type="region of interest" description="Disordered" evidence="1">
    <location>
        <begin position="1"/>
        <end position="24"/>
    </location>
</feature>
<dbReference type="EMBL" id="JAGRRH010000009">
    <property type="protein sequence ID" value="KAG7364121.1"/>
    <property type="molecule type" value="Genomic_DNA"/>
</dbReference>
<reference evidence="2" key="2">
    <citation type="submission" date="2021-04" db="EMBL/GenBank/DDBJ databases">
        <authorList>
            <person name="Podell S."/>
        </authorList>
    </citation>
    <scope>NUCLEOTIDE SEQUENCE</scope>
    <source>
        <strain evidence="2">Hildebrandi</strain>
    </source>
</reference>
<evidence type="ECO:0000313" key="3">
    <source>
        <dbReference type="EMBL" id="KAG7364121.1"/>
    </source>
</evidence>
<dbReference type="AlphaFoldDB" id="A0A9K3K820"/>